<dbReference type="EMBL" id="VIVK01000003">
    <property type="protein sequence ID" value="TWD73070.1"/>
    <property type="molecule type" value="Genomic_DNA"/>
</dbReference>
<sequence length="196" mass="21236">MPDLLTRSVPPPRSRPESRPIRRLPRSLGYALVLVPIGVWVLGAAVVGRRDGVYERWRRLARFQGSPEPLRIRRPGPLSVLLHAGLSVVLGLVSWFLAFLLGVSVVRGPFYGLVEHGPFGPETWGGPTLAGAWAVHALVAVPVIAVLPFVLGGIGRLHAAAIRRAYGSAVAWWVLPATIVLTVGGLLFFVAWTRQL</sequence>
<proteinExistence type="predicted"/>
<evidence type="ECO:0000256" key="1">
    <source>
        <dbReference type="SAM" id="Phobius"/>
    </source>
</evidence>
<keyword evidence="1" id="KW-0812">Transmembrane</keyword>
<feature type="transmembrane region" description="Helical" evidence="1">
    <location>
        <begin position="166"/>
        <end position="192"/>
    </location>
</feature>
<comment type="caution">
    <text evidence="2">The sequence shown here is derived from an EMBL/GenBank/DDBJ whole genome shotgun (WGS) entry which is preliminary data.</text>
</comment>
<keyword evidence="1" id="KW-1133">Transmembrane helix</keyword>
<evidence type="ECO:0000313" key="2">
    <source>
        <dbReference type="EMBL" id="TWD73070.1"/>
    </source>
</evidence>
<feature type="transmembrane region" description="Helical" evidence="1">
    <location>
        <begin position="28"/>
        <end position="48"/>
    </location>
</feature>
<feature type="transmembrane region" description="Helical" evidence="1">
    <location>
        <begin position="130"/>
        <end position="154"/>
    </location>
</feature>
<accession>A0A561B2J0</accession>
<dbReference type="Proteomes" id="UP000318380">
    <property type="component" value="Unassembled WGS sequence"/>
</dbReference>
<gene>
    <name evidence="2" type="ORF">FB561_6955</name>
</gene>
<name>A0A561B2J0_9ACTN</name>
<reference evidence="2 3" key="1">
    <citation type="submission" date="2019-06" db="EMBL/GenBank/DDBJ databases">
        <title>Sequencing the genomes of 1000 actinobacteria strains.</title>
        <authorList>
            <person name="Klenk H.-P."/>
        </authorList>
    </citation>
    <scope>NUCLEOTIDE SEQUENCE [LARGE SCALE GENOMIC DNA]</scope>
    <source>
        <strain evidence="2 3">DSM 24683</strain>
    </source>
</reference>
<evidence type="ECO:0000313" key="3">
    <source>
        <dbReference type="Proteomes" id="UP000318380"/>
    </source>
</evidence>
<organism evidence="2 3">
    <name type="scientific">Kribbella amoyensis</name>
    <dbReference type="NCBI Taxonomy" id="996641"/>
    <lineage>
        <taxon>Bacteria</taxon>
        <taxon>Bacillati</taxon>
        <taxon>Actinomycetota</taxon>
        <taxon>Actinomycetes</taxon>
        <taxon>Propionibacteriales</taxon>
        <taxon>Kribbellaceae</taxon>
        <taxon>Kribbella</taxon>
    </lineage>
</organism>
<keyword evidence="3" id="KW-1185">Reference proteome</keyword>
<feature type="transmembrane region" description="Helical" evidence="1">
    <location>
        <begin position="80"/>
        <end position="110"/>
    </location>
</feature>
<dbReference type="AlphaFoldDB" id="A0A561B2J0"/>
<protein>
    <submittedName>
        <fullName evidence="2">Uncharacterized protein</fullName>
    </submittedName>
</protein>
<keyword evidence="1" id="KW-0472">Membrane</keyword>